<feature type="signal peptide" evidence="1">
    <location>
        <begin position="1"/>
        <end position="20"/>
    </location>
</feature>
<feature type="chain" id="PRO_5042585619" evidence="1">
    <location>
        <begin position="21"/>
        <end position="184"/>
    </location>
</feature>
<sequence>MKFPSLILGVLMAAATLAGALRSPLDGYTAVPMRQTGINNTDGTTVVVSGTVQEIRAEMDAMGSSVNWTMTSDSDEDIFCWVGGSGKVEGGPLQDGINYLKKHDRPCTADPGPRVCARISCSWNSAIWLCNDTPNGISHACADLATYVEDIREECHVGVGRELLIQGQQFDTENFNVLVGKDNC</sequence>
<dbReference type="Proteomes" id="UP001295740">
    <property type="component" value="Unassembled WGS sequence"/>
</dbReference>
<evidence type="ECO:0000313" key="2">
    <source>
        <dbReference type="EMBL" id="CAJ2504629.1"/>
    </source>
</evidence>
<keyword evidence="1" id="KW-0732">Signal</keyword>
<organism evidence="2 3">
    <name type="scientific">Anthostomella pinea</name>
    <dbReference type="NCBI Taxonomy" id="933095"/>
    <lineage>
        <taxon>Eukaryota</taxon>
        <taxon>Fungi</taxon>
        <taxon>Dikarya</taxon>
        <taxon>Ascomycota</taxon>
        <taxon>Pezizomycotina</taxon>
        <taxon>Sordariomycetes</taxon>
        <taxon>Xylariomycetidae</taxon>
        <taxon>Xylariales</taxon>
        <taxon>Xylariaceae</taxon>
        <taxon>Anthostomella</taxon>
    </lineage>
</organism>
<proteinExistence type="predicted"/>
<dbReference type="EMBL" id="CAUWAG010000007">
    <property type="protein sequence ID" value="CAJ2504629.1"/>
    <property type="molecule type" value="Genomic_DNA"/>
</dbReference>
<evidence type="ECO:0000256" key="1">
    <source>
        <dbReference type="SAM" id="SignalP"/>
    </source>
</evidence>
<gene>
    <name evidence="2" type="ORF">KHLLAP_LOCUS5097</name>
</gene>
<protein>
    <submittedName>
        <fullName evidence="2">Uu.00g120230.m01.CDS01</fullName>
    </submittedName>
</protein>
<reference evidence="2" key="1">
    <citation type="submission" date="2023-10" db="EMBL/GenBank/DDBJ databases">
        <authorList>
            <person name="Hackl T."/>
        </authorList>
    </citation>
    <scope>NUCLEOTIDE SEQUENCE</scope>
</reference>
<keyword evidence="3" id="KW-1185">Reference proteome</keyword>
<name>A0AAI8VHS7_9PEZI</name>
<dbReference type="PANTHER" id="PTHR35605:SF1">
    <property type="entry name" value="ECP2 EFFECTOR PROTEIN DOMAIN-CONTAINING PROTEIN-RELATED"/>
    <property type="match status" value="1"/>
</dbReference>
<accession>A0AAI8VHS7</accession>
<comment type="caution">
    <text evidence="2">The sequence shown here is derived from an EMBL/GenBank/DDBJ whole genome shotgun (WGS) entry which is preliminary data.</text>
</comment>
<dbReference type="AlphaFoldDB" id="A0AAI8VHS7"/>
<dbReference type="PANTHER" id="PTHR35605">
    <property type="entry name" value="ECP2 EFFECTOR PROTEIN DOMAIN-CONTAINING PROTEIN-RELATED"/>
    <property type="match status" value="1"/>
</dbReference>
<evidence type="ECO:0000313" key="3">
    <source>
        <dbReference type="Proteomes" id="UP001295740"/>
    </source>
</evidence>